<dbReference type="SUPFAM" id="SSF53474">
    <property type="entry name" value="alpha/beta-Hydrolases"/>
    <property type="match status" value="1"/>
</dbReference>
<name>A0A543KLB7_9MICO</name>
<dbReference type="InterPro" id="IPR029058">
    <property type="entry name" value="AB_hydrolase_fold"/>
</dbReference>
<feature type="active site" description="Charge relay system" evidence="1">
    <location>
        <position position="271"/>
    </location>
</feature>
<dbReference type="Proteomes" id="UP000315133">
    <property type="component" value="Unassembled WGS sequence"/>
</dbReference>
<evidence type="ECO:0000313" key="4">
    <source>
        <dbReference type="EMBL" id="TQM95830.1"/>
    </source>
</evidence>
<evidence type="ECO:0000259" key="3">
    <source>
        <dbReference type="Pfam" id="PF05448"/>
    </source>
</evidence>
<evidence type="ECO:0000256" key="1">
    <source>
        <dbReference type="PIRSR" id="PIRSR639069-1"/>
    </source>
</evidence>
<organism evidence="4 5">
    <name type="scientific">Ornithinimicrobium humiphilum</name>
    <dbReference type="NCBI Taxonomy" id="125288"/>
    <lineage>
        <taxon>Bacteria</taxon>
        <taxon>Bacillati</taxon>
        <taxon>Actinomycetota</taxon>
        <taxon>Actinomycetes</taxon>
        <taxon>Micrococcales</taxon>
        <taxon>Ornithinimicrobiaceae</taxon>
        <taxon>Ornithinimicrobium</taxon>
    </lineage>
</organism>
<proteinExistence type="predicted"/>
<dbReference type="Gene3D" id="3.40.50.1820">
    <property type="entry name" value="alpha/beta hydrolase"/>
    <property type="match status" value="1"/>
</dbReference>
<feature type="active site" description="Nucleophile" evidence="1">
    <location>
        <position position="185"/>
    </location>
</feature>
<comment type="caution">
    <text evidence="4">The sequence shown here is derived from an EMBL/GenBank/DDBJ whole genome shotgun (WGS) entry which is preliminary data.</text>
</comment>
<gene>
    <name evidence="4" type="ORF">FB476_0680</name>
</gene>
<dbReference type="EMBL" id="VFPU01000001">
    <property type="protein sequence ID" value="TQM95830.1"/>
    <property type="molecule type" value="Genomic_DNA"/>
</dbReference>
<dbReference type="InterPro" id="IPR039069">
    <property type="entry name" value="CE7"/>
</dbReference>
<dbReference type="InterPro" id="IPR008391">
    <property type="entry name" value="AXE1_dom"/>
</dbReference>
<accession>A0A543KLB7</accession>
<feature type="active site" description="Charge relay system" evidence="1">
    <location>
        <position position="300"/>
    </location>
</feature>
<dbReference type="GO" id="GO:0052689">
    <property type="term" value="F:carboxylic ester hydrolase activity"/>
    <property type="evidence" value="ECO:0007669"/>
    <property type="project" value="TreeGrafter"/>
</dbReference>
<dbReference type="RefSeq" id="WP_141817533.1">
    <property type="nucleotide sequence ID" value="NZ_BAAAIL010000003.1"/>
</dbReference>
<sequence>MITDLPLEQLRTYRPEVAEPADFDEFWARTIAEARAAGGAAESVPADTPVTAVRVEDVTFPGFGGEPVRAWYLAPHADGPLPCVVEFIGYGGGRGLPHEHLAHAAAGYAHLVMDTRGQGSSWGTGGDTPDPHGAGPAFAGMMTRGIESPDTYYYRRLVTDAVRAVDHVLTRPEVDPTRVAVTGISQGGGLALAAGALHDQVAAVAADVPFLCHFERAVRITDARPYSEIAAYLSVRRNVAEQVFRTLSYVDGVSMARRITAPTMISVALMDAICPPSTVFAAANAMPTPPQVEVYHFNDHEGGAGEQVLRSLRWLGEVLG</sequence>
<evidence type="ECO:0000256" key="2">
    <source>
        <dbReference type="PIRSR" id="PIRSR639069-2"/>
    </source>
</evidence>
<dbReference type="PANTHER" id="PTHR40111">
    <property type="entry name" value="CEPHALOSPORIN-C DEACETYLASE"/>
    <property type="match status" value="1"/>
</dbReference>
<dbReference type="AlphaFoldDB" id="A0A543KLB7"/>
<feature type="binding site" evidence="2">
    <location>
        <position position="90"/>
    </location>
    <ligand>
        <name>substrate</name>
    </ligand>
</feature>
<reference evidence="4 5" key="1">
    <citation type="submission" date="2019-06" db="EMBL/GenBank/DDBJ databases">
        <title>Sequencing the genomes of 1000 actinobacteria strains.</title>
        <authorList>
            <person name="Klenk H.-P."/>
        </authorList>
    </citation>
    <scope>NUCLEOTIDE SEQUENCE [LARGE SCALE GENOMIC DNA]</scope>
    <source>
        <strain evidence="4 5">DSM 12362</strain>
    </source>
</reference>
<keyword evidence="5" id="KW-1185">Reference proteome</keyword>
<dbReference type="GO" id="GO:0005976">
    <property type="term" value="P:polysaccharide metabolic process"/>
    <property type="evidence" value="ECO:0007669"/>
    <property type="project" value="TreeGrafter"/>
</dbReference>
<dbReference type="PANTHER" id="PTHR40111:SF1">
    <property type="entry name" value="CEPHALOSPORIN-C DEACETYLASE"/>
    <property type="match status" value="1"/>
</dbReference>
<dbReference type="OrthoDB" id="9770528at2"/>
<dbReference type="Pfam" id="PF05448">
    <property type="entry name" value="AXE1"/>
    <property type="match status" value="1"/>
</dbReference>
<evidence type="ECO:0000313" key="5">
    <source>
        <dbReference type="Proteomes" id="UP000315133"/>
    </source>
</evidence>
<feature type="domain" description="Acetyl xylan esterase" evidence="3">
    <location>
        <begin position="2"/>
        <end position="315"/>
    </location>
</feature>
<protein>
    <submittedName>
        <fullName evidence="4">Cephalosporin-C deacetylase</fullName>
    </submittedName>
</protein>